<evidence type="ECO:0000313" key="3">
    <source>
        <dbReference type="Proteomes" id="UP000001861"/>
    </source>
</evidence>
<dbReference type="GO" id="GO:0004674">
    <property type="term" value="F:protein serine/threonine kinase activity"/>
    <property type="evidence" value="ECO:0007669"/>
    <property type="project" value="TreeGrafter"/>
</dbReference>
<dbReference type="InterPro" id="IPR051681">
    <property type="entry name" value="Ser/Thr_Kinases-Pseudokinases"/>
</dbReference>
<dbReference type="PANTHER" id="PTHR44329">
    <property type="entry name" value="SERINE/THREONINE-PROTEIN KINASE TNNI3K-RELATED"/>
    <property type="match status" value="1"/>
</dbReference>
<dbReference type="RefSeq" id="XP_001836976.2">
    <property type="nucleotide sequence ID" value="XM_001836924.2"/>
</dbReference>
<gene>
    <name evidence="2" type="ORF">CC1G_00112</name>
</gene>
<dbReference type="Gene3D" id="1.10.510.10">
    <property type="entry name" value="Transferase(Phosphotransferase) domain 1"/>
    <property type="match status" value="1"/>
</dbReference>
<organism evidence="2 3">
    <name type="scientific">Coprinopsis cinerea (strain Okayama-7 / 130 / ATCC MYA-4618 / FGSC 9003)</name>
    <name type="common">Inky cap fungus</name>
    <name type="synonym">Hormographiella aspergillata</name>
    <dbReference type="NCBI Taxonomy" id="240176"/>
    <lineage>
        <taxon>Eukaryota</taxon>
        <taxon>Fungi</taxon>
        <taxon>Dikarya</taxon>
        <taxon>Basidiomycota</taxon>
        <taxon>Agaricomycotina</taxon>
        <taxon>Agaricomycetes</taxon>
        <taxon>Agaricomycetidae</taxon>
        <taxon>Agaricales</taxon>
        <taxon>Agaricineae</taxon>
        <taxon>Psathyrellaceae</taxon>
        <taxon>Coprinopsis</taxon>
    </lineage>
</organism>
<accession>A8NWS9</accession>
<dbReference type="EMBL" id="AACS02000005">
    <property type="protein sequence ID" value="EAU84593.2"/>
    <property type="molecule type" value="Genomic_DNA"/>
</dbReference>
<dbReference type="OrthoDB" id="4062651at2759"/>
<dbReference type="SMART" id="SM00220">
    <property type="entry name" value="S_TKc"/>
    <property type="match status" value="1"/>
</dbReference>
<dbReference type="VEuPathDB" id="FungiDB:CC1G_00112"/>
<comment type="caution">
    <text evidence="2">The sequence shown here is derived from an EMBL/GenBank/DDBJ whole genome shotgun (WGS) entry which is preliminary data.</text>
</comment>
<dbReference type="InterPro" id="IPR011009">
    <property type="entry name" value="Kinase-like_dom_sf"/>
</dbReference>
<evidence type="ECO:0000313" key="2">
    <source>
        <dbReference type="EMBL" id="EAU84593.2"/>
    </source>
</evidence>
<dbReference type="SUPFAM" id="SSF56112">
    <property type="entry name" value="Protein kinase-like (PK-like)"/>
    <property type="match status" value="1"/>
</dbReference>
<keyword evidence="2" id="KW-0418">Kinase</keyword>
<keyword evidence="3" id="KW-1185">Reference proteome</keyword>
<dbReference type="Pfam" id="PF00069">
    <property type="entry name" value="Pkinase"/>
    <property type="match status" value="1"/>
</dbReference>
<dbReference type="GO" id="GO:0005524">
    <property type="term" value="F:ATP binding"/>
    <property type="evidence" value="ECO:0007669"/>
    <property type="project" value="InterPro"/>
</dbReference>
<proteinExistence type="predicted"/>
<dbReference type="PROSITE" id="PS00108">
    <property type="entry name" value="PROTEIN_KINASE_ST"/>
    <property type="match status" value="1"/>
</dbReference>
<dbReference type="GeneID" id="6013531"/>
<dbReference type="AlphaFoldDB" id="A8NWS9"/>
<evidence type="ECO:0000259" key="1">
    <source>
        <dbReference type="PROSITE" id="PS50011"/>
    </source>
</evidence>
<dbReference type="InParanoid" id="A8NWS9"/>
<dbReference type="PROSITE" id="PS50011">
    <property type="entry name" value="PROTEIN_KINASE_DOM"/>
    <property type="match status" value="1"/>
</dbReference>
<dbReference type="InterPro" id="IPR059179">
    <property type="entry name" value="MLKL-like_MCAfunc"/>
</dbReference>
<dbReference type="CDD" id="cd21037">
    <property type="entry name" value="MLKL_NTD"/>
    <property type="match status" value="1"/>
</dbReference>
<dbReference type="InterPro" id="IPR008271">
    <property type="entry name" value="Ser/Thr_kinase_AS"/>
</dbReference>
<name>A8NWS9_COPC7</name>
<feature type="domain" description="Protein kinase" evidence="1">
    <location>
        <begin position="94"/>
        <end position="398"/>
    </location>
</feature>
<sequence length="398" mass="45477">MKGLNPNLVAAKKAVERELTLIRGRMDKWSRMGKIKSFLSQDDVSREIMECHTAISDCISKFQLQSQIEIFEWQKEHEANTRLDHQELAMGENKQIAEAIQQGLSLNLYQLQKQSSELLPNRNLSSGEVKRIGEFPVAGTATMDIYEGLYLGKEKVSMKAIRAMKADEKSRHRFNREGEIWAKVWQKDRGQYIVPFYGFCQTDGPFPYMVSPWQENGDALTYVKANDHKINYRDFIKRIALGVQVLHTCDPPIVHGDIKSRNILINEEGHPRLTDFGLSQIINDVSGTPFTQSSIVADSFRYFAPEVCQGGGKMSTMSDMYALGMTVLEILTHQQPYRRVKHHTEAVLKAARGIKPDQPREEEVKARGLDDDMWTLLLQCWSLTPEARPSIEEFIARL</sequence>
<protein>
    <submittedName>
        <fullName evidence="2">TKL/TKL-ccin protein kinase</fullName>
    </submittedName>
</protein>
<dbReference type="OMA" id="PFPYMVS"/>
<dbReference type="Proteomes" id="UP000001861">
    <property type="component" value="Unassembled WGS sequence"/>
</dbReference>
<reference evidence="2 3" key="1">
    <citation type="journal article" date="2010" name="Proc. Natl. Acad. Sci. U.S.A.">
        <title>Insights into evolution of multicellular fungi from the assembled chromosomes of the mushroom Coprinopsis cinerea (Coprinus cinereus).</title>
        <authorList>
            <person name="Stajich J.E."/>
            <person name="Wilke S.K."/>
            <person name="Ahren D."/>
            <person name="Au C.H."/>
            <person name="Birren B.W."/>
            <person name="Borodovsky M."/>
            <person name="Burns C."/>
            <person name="Canback B."/>
            <person name="Casselton L.A."/>
            <person name="Cheng C.K."/>
            <person name="Deng J."/>
            <person name="Dietrich F.S."/>
            <person name="Fargo D.C."/>
            <person name="Farman M.L."/>
            <person name="Gathman A.C."/>
            <person name="Goldberg J."/>
            <person name="Guigo R."/>
            <person name="Hoegger P.J."/>
            <person name="Hooker J.B."/>
            <person name="Huggins A."/>
            <person name="James T.Y."/>
            <person name="Kamada T."/>
            <person name="Kilaru S."/>
            <person name="Kodira C."/>
            <person name="Kues U."/>
            <person name="Kupfer D."/>
            <person name="Kwan H.S."/>
            <person name="Lomsadze A."/>
            <person name="Li W."/>
            <person name="Lilly W.W."/>
            <person name="Ma L.J."/>
            <person name="Mackey A.J."/>
            <person name="Manning G."/>
            <person name="Martin F."/>
            <person name="Muraguchi H."/>
            <person name="Natvig D.O."/>
            <person name="Palmerini H."/>
            <person name="Ramesh M.A."/>
            <person name="Rehmeyer C.J."/>
            <person name="Roe B.A."/>
            <person name="Shenoy N."/>
            <person name="Stanke M."/>
            <person name="Ter-Hovhannisyan V."/>
            <person name="Tunlid A."/>
            <person name="Velagapudi R."/>
            <person name="Vision T.J."/>
            <person name="Zeng Q."/>
            <person name="Zolan M.E."/>
            <person name="Pukkila P.J."/>
        </authorList>
    </citation>
    <scope>NUCLEOTIDE SEQUENCE [LARGE SCALE GENOMIC DNA]</scope>
    <source>
        <strain evidence="3">Okayama-7 / 130 / ATCC MYA-4618 / FGSC 9003</strain>
    </source>
</reference>
<dbReference type="PANTHER" id="PTHR44329:SF214">
    <property type="entry name" value="PROTEIN KINASE DOMAIN-CONTAINING PROTEIN"/>
    <property type="match status" value="1"/>
</dbReference>
<dbReference type="HOGENOM" id="CLU_000288_7_18_1"/>
<dbReference type="eggNOG" id="KOG0192">
    <property type="taxonomic scope" value="Eukaryota"/>
</dbReference>
<keyword evidence="2" id="KW-0808">Transferase</keyword>
<dbReference type="KEGG" id="cci:CC1G_00112"/>
<dbReference type="InterPro" id="IPR000719">
    <property type="entry name" value="Prot_kinase_dom"/>
</dbReference>
<dbReference type="STRING" id="240176.A8NWS9"/>